<evidence type="ECO:0000313" key="7">
    <source>
        <dbReference type="EMBL" id="USW48046.1"/>
    </source>
</evidence>
<evidence type="ECO:0000259" key="6">
    <source>
        <dbReference type="PROSITE" id="PS50023"/>
    </source>
</evidence>
<dbReference type="AlphaFoldDB" id="A0A9Q9EDS4"/>
<feature type="compositionally biased region" description="Basic residues" evidence="5">
    <location>
        <begin position="230"/>
        <end position="240"/>
    </location>
</feature>
<evidence type="ECO:0000256" key="4">
    <source>
        <dbReference type="PROSITE-ProRule" id="PRU00125"/>
    </source>
</evidence>
<reference evidence="7" key="1">
    <citation type="submission" date="2022-06" db="EMBL/GenBank/DDBJ databases">
        <title>Complete genome sequences of two strains of the flax pathogen Septoria linicola.</title>
        <authorList>
            <person name="Lapalu N."/>
            <person name="Simon A."/>
            <person name="Demenou B."/>
            <person name="Paumier D."/>
            <person name="Guillot M.-P."/>
            <person name="Gout L."/>
            <person name="Valade R."/>
        </authorList>
    </citation>
    <scope>NUCLEOTIDE SEQUENCE</scope>
    <source>
        <strain evidence="7">SE15195</strain>
    </source>
</reference>
<dbReference type="GO" id="GO:0031941">
    <property type="term" value="C:filamentous actin"/>
    <property type="evidence" value="ECO:0007669"/>
    <property type="project" value="TreeGrafter"/>
</dbReference>
<evidence type="ECO:0000256" key="2">
    <source>
        <dbReference type="ARBA" id="ARBA00022833"/>
    </source>
</evidence>
<keyword evidence="8" id="KW-1185">Reference proteome</keyword>
<evidence type="ECO:0000256" key="5">
    <source>
        <dbReference type="SAM" id="MobiDB-lite"/>
    </source>
</evidence>
<dbReference type="SUPFAM" id="SSF57716">
    <property type="entry name" value="Glucocorticoid receptor-like (DNA-binding domain)"/>
    <property type="match status" value="3"/>
</dbReference>
<feature type="compositionally biased region" description="Polar residues" evidence="5">
    <location>
        <begin position="394"/>
        <end position="406"/>
    </location>
</feature>
<dbReference type="PROSITE" id="PS50023">
    <property type="entry name" value="LIM_DOMAIN_2"/>
    <property type="match status" value="3"/>
</dbReference>
<feature type="compositionally biased region" description="Low complexity" evidence="5">
    <location>
        <begin position="246"/>
        <end position="260"/>
    </location>
</feature>
<dbReference type="EMBL" id="CP099418">
    <property type="protein sequence ID" value="USW48046.1"/>
    <property type="molecule type" value="Genomic_DNA"/>
</dbReference>
<evidence type="ECO:0000256" key="3">
    <source>
        <dbReference type="ARBA" id="ARBA00023038"/>
    </source>
</evidence>
<accession>A0A9Q9EDS4</accession>
<feature type="compositionally biased region" description="Polar residues" evidence="5">
    <location>
        <begin position="698"/>
        <end position="714"/>
    </location>
</feature>
<feature type="domain" description="LIM zinc-binding" evidence="6">
    <location>
        <begin position="860"/>
        <end position="920"/>
    </location>
</feature>
<keyword evidence="1 4" id="KW-0479">Metal-binding</keyword>
<feature type="compositionally biased region" description="Basic and acidic residues" evidence="5">
    <location>
        <begin position="445"/>
        <end position="471"/>
    </location>
</feature>
<dbReference type="GO" id="GO:0051371">
    <property type="term" value="F:muscle alpha-actinin binding"/>
    <property type="evidence" value="ECO:0007669"/>
    <property type="project" value="TreeGrafter"/>
</dbReference>
<dbReference type="GO" id="GO:0001725">
    <property type="term" value="C:stress fiber"/>
    <property type="evidence" value="ECO:0007669"/>
    <property type="project" value="TreeGrafter"/>
</dbReference>
<dbReference type="InterPro" id="IPR001781">
    <property type="entry name" value="Znf_LIM"/>
</dbReference>
<name>A0A9Q9EDS4_9PEZI</name>
<dbReference type="GO" id="GO:0046872">
    <property type="term" value="F:metal ion binding"/>
    <property type="evidence" value="ECO:0007669"/>
    <property type="project" value="UniProtKB-KW"/>
</dbReference>
<dbReference type="CDD" id="cd08368">
    <property type="entry name" value="LIM"/>
    <property type="match status" value="2"/>
</dbReference>
<dbReference type="GO" id="GO:0030695">
    <property type="term" value="F:GTPase regulator activity"/>
    <property type="evidence" value="ECO:0007669"/>
    <property type="project" value="UniProtKB-ARBA"/>
</dbReference>
<feature type="compositionally biased region" description="Polar residues" evidence="5">
    <location>
        <begin position="420"/>
        <end position="434"/>
    </location>
</feature>
<keyword evidence="2 4" id="KW-0862">Zinc</keyword>
<protein>
    <submittedName>
        <fullName evidence="7">Zinc finger, LIM-type</fullName>
    </submittedName>
</protein>
<feature type="compositionally biased region" description="Low complexity" evidence="5">
    <location>
        <begin position="669"/>
        <end position="681"/>
    </location>
</feature>
<dbReference type="Gene3D" id="2.10.110.10">
    <property type="entry name" value="Cysteine Rich Protein"/>
    <property type="match status" value="3"/>
</dbReference>
<feature type="domain" description="LIM zinc-binding" evidence="6">
    <location>
        <begin position="721"/>
        <end position="781"/>
    </location>
</feature>
<feature type="compositionally biased region" description="Basic and acidic residues" evidence="5">
    <location>
        <begin position="350"/>
        <end position="365"/>
    </location>
</feature>
<organism evidence="7 8">
    <name type="scientific">Septoria linicola</name>
    <dbReference type="NCBI Taxonomy" id="215465"/>
    <lineage>
        <taxon>Eukaryota</taxon>
        <taxon>Fungi</taxon>
        <taxon>Dikarya</taxon>
        <taxon>Ascomycota</taxon>
        <taxon>Pezizomycotina</taxon>
        <taxon>Dothideomycetes</taxon>
        <taxon>Dothideomycetidae</taxon>
        <taxon>Mycosphaerellales</taxon>
        <taxon>Mycosphaerellaceae</taxon>
        <taxon>Septoria</taxon>
    </lineage>
</organism>
<dbReference type="GO" id="GO:0030036">
    <property type="term" value="P:actin cytoskeleton organization"/>
    <property type="evidence" value="ECO:0007669"/>
    <property type="project" value="TreeGrafter"/>
</dbReference>
<dbReference type="GO" id="GO:0003779">
    <property type="term" value="F:actin binding"/>
    <property type="evidence" value="ECO:0007669"/>
    <property type="project" value="TreeGrafter"/>
</dbReference>
<keyword evidence="3 4" id="KW-0440">LIM domain</keyword>
<gene>
    <name evidence="7" type="ORF">Slin15195_G013650</name>
</gene>
<dbReference type="SMART" id="SM00132">
    <property type="entry name" value="LIM"/>
    <property type="match status" value="3"/>
</dbReference>
<feature type="compositionally biased region" description="Low complexity" evidence="5">
    <location>
        <begin position="116"/>
        <end position="126"/>
    </location>
</feature>
<feature type="region of interest" description="Disordered" evidence="5">
    <location>
        <begin position="419"/>
        <end position="714"/>
    </location>
</feature>
<feature type="compositionally biased region" description="Pro residues" evidence="5">
    <location>
        <begin position="46"/>
        <end position="58"/>
    </location>
</feature>
<sequence>MSPSLAPPHTPPRPSKLRQCMTINHREHPSLPLRTESYLHDLRTPPVRPSGSRPPPPSKFGSLRRTESSIAAPTVDGVGTKTTSAVADDDRPPLPTSNSMPMMQPPHKLAHRRTESSLSQSSASRSPFAGRPLARAPSASPEPQSDAKARPQPRRTPSISYMENGMRWMEKQEVRSLRQALEDMDLENEQKVHASAQEEAAELVWKHQNPEAASGPFANPDLKTRDYRSHLRKGSYHRSHSHDALSSGGSRSASDSSQGSTIGDSAMLPRGLKISQMPRKASPPTGNVSVQKRRESNGKSYDQLAEAVAKDIAIAHRRSSSGSRRIMSGEKKKFMNPDDRIWEDPEETDMLQRQEETVKREEKPTRPTPSPVPSYVRKNPFARVRAQYEKNLERSNSAPALQTLNGMTMPRHDRIEIQRNPPSQSRNAFYTSNDVVLPPTPPAETQHEPDEVAPKNTPTKDGKEIRGDDIRAATSKSRSAYSPNLPRPTMVSDKPGRPIVSFQQDYKPKEIVMEEQHVEALSGGQPLPDPLQIGNSDASPQRMPSEPGHGLYQRRAAPASPLASSSRPLPESPTTSRIPKINIEDVPKWTPGSQTSTPTGRRPDVPPIPTICAPDDHIVPTISLPDDDMPAGSGTPVAPVINSQAEPSSRSHTDVASSSMAGSSRLRQRPAPSATSPRRPTVPAGAAPSPSRPLPRHANTTPIPQSKSTPHYTPSIRQSGALCAHCALPIAGRILSAAGERFHPGCFVCHQCSTNLECVAFYPEPEKQRAARLEDTDSVDPDPTLRFYCHLDFHETFSPRCKSCKTPIEGEVIVACGAEWHAGHFFCAQCGDPFDSSMPFVEKDGYAWCVGCHTNRYSSKCRKCRKPVTDVVVKALGADWHSSCFTCMECNGDFEDGRYFLRGDSQDPVCVKCEERRLKA</sequence>
<dbReference type="Proteomes" id="UP001056384">
    <property type="component" value="Chromosome 1"/>
</dbReference>
<dbReference type="InterPro" id="IPR050604">
    <property type="entry name" value="PDZ-LIM_domain"/>
</dbReference>
<feature type="region of interest" description="Disordered" evidence="5">
    <location>
        <begin position="22"/>
        <end position="166"/>
    </location>
</feature>
<feature type="domain" description="LIM zinc-binding" evidence="6">
    <location>
        <begin position="799"/>
        <end position="859"/>
    </location>
</feature>
<dbReference type="PANTHER" id="PTHR24214:SF38">
    <property type="entry name" value="PDZ AND LIM DOMAIN PROTEIN ZASP-RELATED"/>
    <property type="match status" value="1"/>
</dbReference>
<feature type="region of interest" description="Disordered" evidence="5">
    <location>
        <begin position="336"/>
        <end position="407"/>
    </location>
</feature>
<feature type="region of interest" description="Disordered" evidence="5">
    <location>
        <begin position="186"/>
        <end position="303"/>
    </location>
</feature>
<feature type="compositionally biased region" description="Polar residues" evidence="5">
    <location>
        <begin position="641"/>
        <end position="662"/>
    </location>
</feature>
<dbReference type="PROSITE" id="PS00478">
    <property type="entry name" value="LIM_DOMAIN_1"/>
    <property type="match status" value="2"/>
</dbReference>
<dbReference type="FunFam" id="2.10.110.10:FF:000127">
    <property type="entry name" value="LIM domain protein"/>
    <property type="match status" value="1"/>
</dbReference>
<feature type="compositionally biased region" description="Basic and acidic residues" evidence="5">
    <location>
        <begin position="506"/>
        <end position="518"/>
    </location>
</feature>
<dbReference type="Pfam" id="PF00412">
    <property type="entry name" value="LIM"/>
    <property type="match status" value="3"/>
</dbReference>
<proteinExistence type="predicted"/>
<dbReference type="PANTHER" id="PTHR24214">
    <property type="entry name" value="PDZ AND LIM DOMAIN PROTEIN ZASP"/>
    <property type="match status" value="1"/>
</dbReference>
<evidence type="ECO:0000313" key="8">
    <source>
        <dbReference type="Proteomes" id="UP001056384"/>
    </source>
</evidence>
<feature type="compositionally biased region" description="Low complexity" evidence="5">
    <location>
        <begin position="554"/>
        <end position="569"/>
    </location>
</feature>
<dbReference type="FunFam" id="2.10.110.10:FF:000077">
    <property type="entry name" value="LIM domain protein"/>
    <property type="match status" value="1"/>
</dbReference>
<evidence type="ECO:0000256" key="1">
    <source>
        <dbReference type="ARBA" id="ARBA00022723"/>
    </source>
</evidence>